<feature type="transmembrane region" description="Helical" evidence="2">
    <location>
        <begin position="40"/>
        <end position="61"/>
    </location>
</feature>
<keyword evidence="5" id="KW-1185">Reference proteome</keyword>
<evidence type="ECO:0000256" key="2">
    <source>
        <dbReference type="SAM" id="Phobius"/>
    </source>
</evidence>
<dbReference type="InterPro" id="IPR004968">
    <property type="entry name" value="DNA_primase/NTPase_C"/>
</dbReference>
<dbReference type="Proteomes" id="UP000623250">
    <property type="component" value="Unassembled WGS sequence"/>
</dbReference>
<protein>
    <recommendedName>
        <fullName evidence="3">DNA primase/nucleoside triphosphatase C-terminal domain-containing protein</fullName>
    </recommendedName>
</protein>
<feature type="transmembrane region" description="Helical" evidence="2">
    <location>
        <begin position="7"/>
        <end position="28"/>
    </location>
</feature>
<keyword evidence="2" id="KW-1133">Transmembrane helix</keyword>
<feature type="region of interest" description="Disordered" evidence="1">
    <location>
        <begin position="305"/>
        <end position="376"/>
    </location>
</feature>
<evidence type="ECO:0000313" key="4">
    <source>
        <dbReference type="EMBL" id="MBJ7544117.1"/>
    </source>
</evidence>
<sequence>MTSGLFVMRGIAIVLAISVAMLSAIMVYQGGAARAGVSPLASLVVGGVGVAMVLYSLTAIFMSRQARREGRRALSMALLCGLVLSEGYILFYEAAWWKAKIIVAQEQSRFQQAAAQAVAKGEIEVIENAQRVLETLKSTRDKGEVLAEIDRELARNVNLGKGMREPLAKSTADCTKTDVPAYALCSTVLSIRMELATIEKIEKAKFVIGTRVAAPEMPVPANAGEALIAEMTGVDEKTVEHISLMIGLLALAALRTLSFAIAFHGHDNEAVRPSQASGTDRSHSVSEVLMASLPVPDLDALRLDSGETSERGSGTATDAFPSLGNAGSRDRRGGSVTLPVERLAGDSPKQDASPAPQGSRSAGVSSAPQGLPRRSVPAATEALAGDSIAAFYRERCAPSLGSRISAKSLHAAYRAWCKARGLAPASMTRFGRNLPEYARRLKTNGRIVYLDISVPDAPLPAPPATVPTLRPLVPEIPAHQGTMSAAFRFTPQDAGAMARAE</sequence>
<reference evidence="4 5" key="1">
    <citation type="submission" date="2020-12" db="EMBL/GenBank/DDBJ databases">
        <title>Revised draft genomes of Rhodomicrobium vannielii ATCC 17100 and Rhodomicrobium udaipurense JA643.</title>
        <authorList>
            <person name="Conners E.M."/>
            <person name="Davenport E.J."/>
            <person name="Bose A."/>
        </authorList>
    </citation>
    <scope>NUCLEOTIDE SEQUENCE [LARGE SCALE GENOMIC DNA]</scope>
    <source>
        <strain evidence="4 5">JA643</strain>
    </source>
</reference>
<keyword evidence="2" id="KW-0812">Transmembrane</keyword>
<feature type="transmembrane region" description="Helical" evidence="2">
    <location>
        <begin position="73"/>
        <end position="97"/>
    </location>
</feature>
<dbReference type="Pfam" id="PF03288">
    <property type="entry name" value="Pox_D5"/>
    <property type="match status" value="1"/>
</dbReference>
<feature type="compositionally biased region" description="Polar residues" evidence="1">
    <location>
        <begin position="356"/>
        <end position="368"/>
    </location>
</feature>
<evidence type="ECO:0000259" key="3">
    <source>
        <dbReference type="Pfam" id="PF03288"/>
    </source>
</evidence>
<name>A0A8I1GIP4_9HYPH</name>
<comment type="caution">
    <text evidence="4">The sequence shown here is derived from an EMBL/GenBank/DDBJ whole genome shotgun (WGS) entry which is preliminary data.</text>
</comment>
<feature type="domain" description="DNA primase/nucleoside triphosphatase C-terminal" evidence="3">
    <location>
        <begin position="386"/>
        <end position="437"/>
    </location>
</feature>
<keyword evidence="2" id="KW-0472">Membrane</keyword>
<dbReference type="RefSeq" id="WP_081796798.1">
    <property type="nucleotide sequence ID" value="NZ_JAEMUK010000041.1"/>
</dbReference>
<evidence type="ECO:0000313" key="5">
    <source>
        <dbReference type="Proteomes" id="UP000623250"/>
    </source>
</evidence>
<accession>A0A8I1GIP4</accession>
<dbReference type="AlphaFoldDB" id="A0A8I1GIP4"/>
<organism evidence="4 5">
    <name type="scientific">Rhodomicrobium udaipurense</name>
    <dbReference type="NCBI Taxonomy" id="1202716"/>
    <lineage>
        <taxon>Bacteria</taxon>
        <taxon>Pseudomonadati</taxon>
        <taxon>Pseudomonadota</taxon>
        <taxon>Alphaproteobacteria</taxon>
        <taxon>Hyphomicrobiales</taxon>
        <taxon>Hyphomicrobiaceae</taxon>
        <taxon>Rhodomicrobium</taxon>
    </lineage>
</organism>
<evidence type="ECO:0000256" key="1">
    <source>
        <dbReference type="SAM" id="MobiDB-lite"/>
    </source>
</evidence>
<proteinExistence type="predicted"/>
<dbReference type="EMBL" id="JAEMUK010000041">
    <property type="protein sequence ID" value="MBJ7544117.1"/>
    <property type="molecule type" value="Genomic_DNA"/>
</dbReference>
<gene>
    <name evidence="4" type="ORF">JDN41_11200</name>
</gene>